<dbReference type="STRING" id="391587.KAOT1_19947"/>
<sequence length="325" mass="34552">MKKTLLITSVLLAFFCFSCDDEPLDSNIAIENPTSGGGNNGGGNNGGGNGGGNNGGGNNGGGNSGTTLSTYTYDVSTNAPIFGEIITDTDFNIQQGLVVSQNIDLTIFGTMTSSLSTYTRDGNGRIISIQDNANNGQNTTTITYTGDNITQIEYDFSADDTDDYVYTFTYSGNTVTKTVEGTNSTAVFTFDSNSRLTRLESFENGTSTQVETLTYAADGNCTQTSVEANGSTTTNTYTYDSFTNPLKAVFADTYLISVFNGDPEDEVGAIIANFHSSNNWIGGNTSEGSYNFNPMYDTNNNILSKGGNYDLGDGVTVTQSEVYQY</sequence>
<dbReference type="AlphaFoldDB" id="A9DPM3"/>
<evidence type="ECO:0000256" key="1">
    <source>
        <dbReference type="SAM" id="MobiDB-lite"/>
    </source>
</evidence>
<gene>
    <name evidence="3" type="ORF">KAOT1_19947</name>
</gene>
<dbReference type="eggNOG" id="ENOG502Z9I3">
    <property type="taxonomic scope" value="Bacteria"/>
</dbReference>
<evidence type="ECO:0000256" key="2">
    <source>
        <dbReference type="SAM" id="SignalP"/>
    </source>
</evidence>
<feature type="chain" id="PRO_5002737673" description="YD repeat-containing protein" evidence="2">
    <location>
        <begin position="19"/>
        <end position="325"/>
    </location>
</feature>
<comment type="caution">
    <text evidence="3">The sequence shown here is derived from an EMBL/GenBank/DDBJ whole genome shotgun (WGS) entry which is preliminary data.</text>
</comment>
<reference evidence="3 4" key="1">
    <citation type="journal article" date="2011" name="J. Bacteriol.">
        <title>Genome sequence of the algicidal bacterium Kordia algicida OT-1.</title>
        <authorList>
            <person name="Lee H.S."/>
            <person name="Kang S.G."/>
            <person name="Kwon K.K."/>
            <person name="Lee J.H."/>
            <person name="Kim S.J."/>
        </authorList>
    </citation>
    <scope>NUCLEOTIDE SEQUENCE [LARGE SCALE GENOMIC DNA]</scope>
    <source>
        <strain evidence="3 4">OT-1</strain>
    </source>
</reference>
<dbReference type="RefSeq" id="WP_007096520.1">
    <property type="nucleotide sequence ID" value="NZ_CP142125.1"/>
</dbReference>
<proteinExistence type="predicted"/>
<feature type="signal peptide" evidence="2">
    <location>
        <begin position="1"/>
        <end position="18"/>
    </location>
</feature>
<organism evidence="3 4">
    <name type="scientific">Kordia algicida OT-1</name>
    <dbReference type="NCBI Taxonomy" id="391587"/>
    <lineage>
        <taxon>Bacteria</taxon>
        <taxon>Pseudomonadati</taxon>
        <taxon>Bacteroidota</taxon>
        <taxon>Flavobacteriia</taxon>
        <taxon>Flavobacteriales</taxon>
        <taxon>Flavobacteriaceae</taxon>
        <taxon>Kordia</taxon>
    </lineage>
</organism>
<dbReference type="EMBL" id="ABIB01000002">
    <property type="protein sequence ID" value="EDP97470.1"/>
    <property type="molecule type" value="Genomic_DNA"/>
</dbReference>
<dbReference type="Gene3D" id="2.180.10.10">
    <property type="entry name" value="RHS repeat-associated core"/>
    <property type="match status" value="1"/>
</dbReference>
<dbReference type="Proteomes" id="UP000002945">
    <property type="component" value="Unassembled WGS sequence"/>
</dbReference>
<keyword evidence="4" id="KW-1185">Reference proteome</keyword>
<protein>
    <recommendedName>
        <fullName evidence="5">YD repeat-containing protein</fullName>
    </recommendedName>
</protein>
<evidence type="ECO:0000313" key="3">
    <source>
        <dbReference type="EMBL" id="EDP97470.1"/>
    </source>
</evidence>
<dbReference type="HOGENOM" id="CLU_854659_0_0_10"/>
<evidence type="ECO:0000313" key="4">
    <source>
        <dbReference type="Proteomes" id="UP000002945"/>
    </source>
</evidence>
<keyword evidence="2" id="KW-0732">Signal</keyword>
<accession>A9DPM3</accession>
<name>A9DPM3_9FLAO</name>
<feature type="region of interest" description="Disordered" evidence="1">
    <location>
        <begin position="39"/>
        <end position="61"/>
    </location>
</feature>
<evidence type="ECO:0008006" key="5">
    <source>
        <dbReference type="Google" id="ProtNLM"/>
    </source>
</evidence>